<protein>
    <submittedName>
        <fullName evidence="1">Uncharacterized protein</fullName>
    </submittedName>
</protein>
<dbReference type="Proteomes" id="UP000178869">
    <property type="component" value="Unassembled WGS sequence"/>
</dbReference>
<sequence length="111" mass="13096">MDEKYIKTILIEQREEYQRYMGALVEDFTSKIQLIAETLRGMHDQLIALRDMVAKNTKDIETLRNMVAQNTEDIEIIKADLHIIKDDLKEKVGRDEFKVLERRVGMLEQKS</sequence>
<dbReference type="Gene3D" id="1.20.5.170">
    <property type="match status" value="1"/>
</dbReference>
<reference evidence="1 2" key="1">
    <citation type="journal article" date="2016" name="Nat. Commun.">
        <title>Thousands of microbial genomes shed light on interconnected biogeochemical processes in an aquifer system.</title>
        <authorList>
            <person name="Anantharaman K."/>
            <person name="Brown C.T."/>
            <person name="Hug L.A."/>
            <person name="Sharon I."/>
            <person name="Castelle C.J."/>
            <person name="Probst A.J."/>
            <person name="Thomas B.C."/>
            <person name="Singh A."/>
            <person name="Wilkins M.J."/>
            <person name="Karaoz U."/>
            <person name="Brodie E.L."/>
            <person name="Williams K.H."/>
            <person name="Hubbard S.S."/>
            <person name="Banfield J.F."/>
        </authorList>
    </citation>
    <scope>NUCLEOTIDE SEQUENCE [LARGE SCALE GENOMIC DNA]</scope>
</reference>
<evidence type="ECO:0000313" key="1">
    <source>
        <dbReference type="EMBL" id="OHA47369.1"/>
    </source>
</evidence>
<gene>
    <name evidence="1" type="ORF">A2828_02975</name>
</gene>
<proteinExistence type="predicted"/>
<evidence type="ECO:0000313" key="2">
    <source>
        <dbReference type="Proteomes" id="UP000178869"/>
    </source>
</evidence>
<dbReference type="EMBL" id="MHSR01000001">
    <property type="protein sequence ID" value="OHA47369.1"/>
    <property type="molecule type" value="Genomic_DNA"/>
</dbReference>
<accession>A0A1G2PHX8</accession>
<name>A0A1G2PHX8_9BACT</name>
<organism evidence="1 2">
    <name type="scientific">Candidatus Terrybacteria bacterium RIFCSPHIGHO2_01_FULL_43_35</name>
    <dbReference type="NCBI Taxonomy" id="1802361"/>
    <lineage>
        <taxon>Bacteria</taxon>
        <taxon>Candidatus Terryibacteriota</taxon>
    </lineage>
</organism>
<comment type="caution">
    <text evidence="1">The sequence shown here is derived from an EMBL/GenBank/DDBJ whole genome shotgun (WGS) entry which is preliminary data.</text>
</comment>
<dbReference type="AlphaFoldDB" id="A0A1G2PHX8"/>